<gene>
    <name evidence="6" type="ORF">APUTEX25_000009</name>
</gene>
<dbReference type="InterPro" id="IPR007621">
    <property type="entry name" value="TPM_dom"/>
</dbReference>
<dbReference type="PANTHER" id="PTHR10353:SF36">
    <property type="entry name" value="LP05116P"/>
    <property type="match status" value="1"/>
</dbReference>
<evidence type="ECO:0000256" key="3">
    <source>
        <dbReference type="ARBA" id="ARBA00023295"/>
    </source>
</evidence>
<dbReference type="SUPFAM" id="SSF51445">
    <property type="entry name" value="(Trans)glycosidases"/>
    <property type="match status" value="1"/>
</dbReference>
<feature type="compositionally biased region" description="Basic and acidic residues" evidence="4">
    <location>
        <begin position="694"/>
        <end position="704"/>
    </location>
</feature>
<dbReference type="PRINTS" id="PR00131">
    <property type="entry name" value="GLHYDRLASE1"/>
</dbReference>
<evidence type="ECO:0000313" key="7">
    <source>
        <dbReference type="Proteomes" id="UP000279271"/>
    </source>
</evidence>
<feature type="region of interest" description="Disordered" evidence="4">
    <location>
        <begin position="639"/>
        <end position="707"/>
    </location>
</feature>
<feature type="region of interest" description="Disordered" evidence="4">
    <location>
        <begin position="729"/>
        <end position="758"/>
    </location>
</feature>
<evidence type="ECO:0000256" key="1">
    <source>
        <dbReference type="ARBA" id="ARBA00010838"/>
    </source>
</evidence>
<dbReference type="InterPro" id="IPR017853">
    <property type="entry name" value="GH"/>
</dbReference>
<organism evidence="6 7">
    <name type="scientific">Auxenochlorella protothecoides</name>
    <name type="common">Green microalga</name>
    <name type="synonym">Chlorella protothecoides</name>
    <dbReference type="NCBI Taxonomy" id="3075"/>
    <lineage>
        <taxon>Eukaryota</taxon>
        <taxon>Viridiplantae</taxon>
        <taxon>Chlorophyta</taxon>
        <taxon>core chlorophytes</taxon>
        <taxon>Trebouxiophyceae</taxon>
        <taxon>Chlorellales</taxon>
        <taxon>Chlorellaceae</taxon>
        <taxon>Auxenochlorella</taxon>
    </lineage>
</organism>
<feature type="non-terminal residue" evidence="6">
    <location>
        <position position="1"/>
    </location>
</feature>
<dbReference type="InterPro" id="IPR001360">
    <property type="entry name" value="Glyco_hydro_1"/>
</dbReference>
<dbReference type="Proteomes" id="UP000279271">
    <property type="component" value="Unassembled WGS sequence"/>
</dbReference>
<dbReference type="Pfam" id="PF00232">
    <property type="entry name" value="Glyco_hydro_1"/>
    <property type="match status" value="1"/>
</dbReference>
<name>A0A3M7KRM3_AUXPR</name>
<dbReference type="Gene3D" id="3.10.310.50">
    <property type="match status" value="1"/>
</dbReference>
<dbReference type="GO" id="GO:0005975">
    <property type="term" value="P:carbohydrate metabolic process"/>
    <property type="evidence" value="ECO:0007669"/>
    <property type="project" value="InterPro"/>
</dbReference>
<evidence type="ECO:0000313" key="6">
    <source>
        <dbReference type="EMBL" id="RMZ52430.1"/>
    </source>
</evidence>
<dbReference type="Gene3D" id="3.20.20.80">
    <property type="entry name" value="Glycosidases"/>
    <property type="match status" value="1"/>
</dbReference>
<dbReference type="PANTHER" id="PTHR10353">
    <property type="entry name" value="GLYCOSYL HYDROLASE"/>
    <property type="match status" value="1"/>
</dbReference>
<keyword evidence="2" id="KW-0378">Hydrolase</keyword>
<evidence type="ECO:0000256" key="2">
    <source>
        <dbReference type="ARBA" id="ARBA00022801"/>
    </source>
</evidence>
<feature type="region of interest" description="Disordered" evidence="4">
    <location>
        <begin position="824"/>
        <end position="850"/>
    </location>
</feature>
<comment type="caution">
    <text evidence="6">The sequence shown here is derived from an EMBL/GenBank/DDBJ whole genome shotgun (WGS) entry which is preliminary data.</text>
</comment>
<sequence>RSETPIRVSNMKPDAHVPKDLLRHGTDDPFYVGFSMSVYQSSGHDHSSWGEFGRSRTWYGGHTIQGNQQCGESCNFWELFDADIERAASLGANCFRISLEWSRIEPEKGEIDSAAVQRYHDIIDSLERHKIVPFVSLHHFVHPIWFEHLGGFQKEENIAFFVDYAKLTFRLFGSRIKYWSTFNEPGIASFAGLMSGTFPPGKILRIAGTARHLLHMLQAHTRAYEAIKAMPGGDAVLVGIVHNFFWFEPKQAWWVPSYVRTICKFLNLMWGNDTVLEYLRTGRFESKASWFVPGVYYQNPTGRPGCDFFGLNYYSRGVIDWKLMPSCQPGETMTDMPYALHPDGLKKALHSINRLDVPIYITELGVADSGDDMRRKLIEGYMPKVAEAMEEGCDVRGVLYWSLIDNFEWQMGFKMKFGIYNWDNDGSQKRTLRDSGKLLTQWFKRLTEYAAGKGLPVGVALMRSMHVDPGQEPGAAAEAFAHAVHAAWGVGSAACNNGVLLLLALDQRQVYISTGAGATKALPDAHLAAIIAAARPLLRRQLTGEAVQQMVVDVGLGLAGSPGPRHDSEDGLDWVGVGIFGTVAAVIGGSMWCVDLWKHWRRKKEFKACKRMLDKIKREQDNLRTHAWSRPASCPVCLEDFSAPPGPGEGAEGTVPSSTADEARASSSSAPSAPLLPGGDAGVGLRRRSGGQEGAKEGSGDGDAKTPVTLRCGLEQWLDNHTNCPICRQDVSTPPGAPTGKGQPATQQQTSTAEERERAQRAAQEVLNTDLSFRLLMLQRMYPWYLTDDMIGRWTGEARETGTFDWAGTREFQLRDPGVAAQQRESGASGFGGGWGGGHSVGGGGAGGSW</sequence>
<comment type="similarity">
    <text evidence="1">Belongs to the glycosyl hydrolase 1 family.</text>
</comment>
<dbReference type="Pfam" id="PF04536">
    <property type="entry name" value="TPM_phosphatase"/>
    <property type="match status" value="1"/>
</dbReference>
<dbReference type="SUPFAM" id="SSF57850">
    <property type="entry name" value="RING/U-box"/>
    <property type="match status" value="1"/>
</dbReference>
<dbReference type="AlphaFoldDB" id="A0A3M7KRM3"/>
<protein>
    <recommendedName>
        <fullName evidence="5">TPM domain-containing protein</fullName>
    </recommendedName>
</protein>
<keyword evidence="3" id="KW-0326">Glycosidase</keyword>
<evidence type="ECO:0000259" key="5">
    <source>
        <dbReference type="Pfam" id="PF04536"/>
    </source>
</evidence>
<evidence type="ECO:0000256" key="4">
    <source>
        <dbReference type="SAM" id="MobiDB-lite"/>
    </source>
</evidence>
<feature type="domain" description="TPM" evidence="5">
    <location>
        <begin position="444"/>
        <end position="551"/>
    </location>
</feature>
<proteinExistence type="inferred from homology"/>
<dbReference type="EMBL" id="QOKY01000205">
    <property type="protein sequence ID" value="RMZ52430.1"/>
    <property type="molecule type" value="Genomic_DNA"/>
</dbReference>
<reference evidence="7" key="1">
    <citation type="journal article" date="2018" name="Algal Res.">
        <title>Characterization of plant carbon substrate utilization by Auxenochlorella protothecoides.</title>
        <authorList>
            <person name="Vogler B.W."/>
            <person name="Starkenburg S.R."/>
            <person name="Sudasinghe N."/>
            <person name="Schambach J.Y."/>
            <person name="Rollin J.A."/>
            <person name="Pattathil S."/>
            <person name="Barry A.N."/>
        </authorList>
    </citation>
    <scope>NUCLEOTIDE SEQUENCE [LARGE SCALE GENOMIC DNA]</scope>
    <source>
        <strain evidence="7">UTEX 25</strain>
    </source>
</reference>
<feature type="compositionally biased region" description="Gly residues" evidence="4">
    <location>
        <begin position="829"/>
        <end position="850"/>
    </location>
</feature>
<accession>A0A3M7KRM3</accession>
<feature type="compositionally biased region" description="Low complexity" evidence="4">
    <location>
        <begin position="657"/>
        <end position="673"/>
    </location>
</feature>
<dbReference type="GO" id="GO:0008422">
    <property type="term" value="F:beta-glucosidase activity"/>
    <property type="evidence" value="ECO:0007669"/>
    <property type="project" value="TreeGrafter"/>
</dbReference>